<dbReference type="Gene3D" id="1.10.150.130">
    <property type="match status" value="1"/>
</dbReference>
<dbReference type="GO" id="GO:0003677">
    <property type="term" value="F:DNA binding"/>
    <property type="evidence" value="ECO:0007669"/>
    <property type="project" value="UniProtKB-KW"/>
</dbReference>
<dbReference type="InterPro" id="IPR010998">
    <property type="entry name" value="Integrase_recombinase_N"/>
</dbReference>
<organism evidence="2 3">
    <name type="scientific">Vibrio scophthalmi</name>
    <dbReference type="NCBI Taxonomy" id="45658"/>
    <lineage>
        <taxon>Bacteria</taxon>
        <taxon>Pseudomonadati</taxon>
        <taxon>Pseudomonadota</taxon>
        <taxon>Gammaproteobacteria</taxon>
        <taxon>Vibrionales</taxon>
        <taxon>Vibrionaceae</taxon>
        <taxon>Vibrio</taxon>
    </lineage>
</organism>
<keyword evidence="1" id="KW-0238">DNA-binding</keyword>
<evidence type="ECO:0000313" key="2">
    <source>
        <dbReference type="EMBL" id="ODS04585.1"/>
    </source>
</evidence>
<proteinExistence type="predicted"/>
<evidence type="ECO:0008006" key="4">
    <source>
        <dbReference type="Google" id="ProtNLM"/>
    </source>
</evidence>
<comment type="caution">
    <text evidence="2">The sequence shown here is derived from an EMBL/GenBank/DDBJ whole genome shotgun (WGS) entry which is preliminary data.</text>
</comment>
<gene>
    <name evidence="2" type="ORF">VSF3289_03724</name>
</gene>
<dbReference type="EMBL" id="MDCJ01000007">
    <property type="protein sequence ID" value="ODS04585.1"/>
    <property type="molecule type" value="Genomic_DNA"/>
</dbReference>
<dbReference type="AlphaFoldDB" id="A0A1E3WFI3"/>
<dbReference type="RefSeq" id="WP_069447768.1">
    <property type="nucleotide sequence ID" value="NZ_MDCJ01000007.1"/>
</dbReference>
<evidence type="ECO:0000256" key="1">
    <source>
        <dbReference type="ARBA" id="ARBA00023125"/>
    </source>
</evidence>
<protein>
    <recommendedName>
        <fullName evidence="4">Core-binding (CB) domain-containing protein</fullName>
    </recommendedName>
</protein>
<sequence>MKMNNRPTISTPIRSLIRNGDFSRFLNLNPPAKKSSQGECAIKPSLVRLRNAKFSTFNIAESTKGDVGMVTRHLNDCEQLFTLLRIERHNDPTLSVLYYRIHYFLSIVGKQQSLCSTRGITKDAIRRYNAYLNSNIKNNLERKMHISAVRFFFRQLCRHGISSHNPIRRLNLKTAY</sequence>
<reference evidence="2 3" key="1">
    <citation type="submission" date="2016-08" db="EMBL/GenBank/DDBJ databases">
        <title>Genome sequencing of Vibrio scophthalmi strain FP3289, an isolated from Paralichthys olivaceus.</title>
        <authorList>
            <person name="Han H.-J."/>
        </authorList>
    </citation>
    <scope>NUCLEOTIDE SEQUENCE [LARGE SCALE GENOMIC DNA]</scope>
    <source>
        <strain evidence="2 3">FP3289</strain>
    </source>
</reference>
<dbReference type="Proteomes" id="UP000095131">
    <property type="component" value="Unassembled WGS sequence"/>
</dbReference>
<dbReference type="OrthoDB" id="9862339at2"/>
<evidence type="ECO:0000313" key="3">
    <source>
        <dbReference type="Proteomes" id="UP000095131"/>
    </source>
</evidence>
<name>A0A1E3WFI3_9VIBR</name>
<accession>A0A1E3WFI3</accession>